<keyword evidence="6" id="KW-0175">Coiled coil</keyword>
<sequence>MSSNPRKRPAAGVTPIVPIPQMSPSYSPVQTDQLFRWNGMDGNGFVDPGTPDVNAYAMLPTSTSYGQTVPAPSTALARRQNSRVLVPTAPRTPFNGGADSWNGYGEDHGYLQPANATMDEQDNIERLEEMAARAKREAQAKRKQIPPFVQKLSSFLDESRNTDLIRWSDKGDSFIVLDEDEFAKTLIPELFKHNNYASFVRQLNMYGFHKRVGLSDNSMKASERKNKSPSEYYNPYFRRGHPNLLWLINKPKSGSKKKGKKDEGDVESEEDGVEETYNGENVGGSQSGRGPVSHDLGPLQKKDLMQVKAQIERIQQQQVAISNMLNKMRQDQNQLYQQAILFQNMHERHENSINAILNFLANVFRKSLEEQGGTQTVQDLLASIIPNSQAHAQAQISPTGGVVDLGGFVNPGQRPQAVAAVGTPKRQQRLLPPIPLHQPNKASSFSSSTAMTPTPPPATHAPRVGTVTELFDTSPSADPTSPAYIKKELRTNPQEGMMKIIQDTNAVNSGAGLDLPGMAAKTAPSMSDNQRAQMLNIMAGSNPAVPPVTTSPVAPVNPQTAASIPAANLALSPSLSSLRMPSLQEMQTTQAELDALQQLSKEQANQIDALTQLLGPLSPSGRIPGVDEHGNPNHSYFDNVDYDQFINTNAFSDGNYEGADLNGVGGVPGTGTDGADFNFSLDGTTADYVPGAAEAIAGGSSTTGLTGDSSSSGPASNNPPSPSGTEEITRAEFESPERGNKRRRKG</sequence>
<feature type="coiled-coil region" evidence="6">
    <location>
        <begin position="117"/>
        <end position="144"/>
    </location>
</feature>
<feature type="region of interest" description="Disordered" evidence="7">
    <location>
        <begin position="434"/>
        <end position="458"/>
    </location>
</feature>
<dbReference type="EMBL" id="JAUDZG010000005">
    <property type="protein sequence ID" value="KAK3304371.1"/>
    <property type="molecule type" value="Genomic_DNA"/>
</dbReference>
<dbReference type="SUPFAM" id="SSF46785">
    <property type="entry name" value="Winged helix' DNA-binding domain"/>
    <property type="match status" value="1"/>
</dbReference>
<dbReference type="PANTHER" id="PTHR10015">
    <property type="entry name" value="HEAT SHOCK TRANSCRIPTION FACTOR"/>
    <property type="match status" value="1"/>
</dbReference>
<organism evidence="9 10">
    <name type="scientific">Chaetomium strumarium</name>
    <dbReference type="NCBI Taxonomy" id="1170767"/>
    <lineage>
        <taxon>Eukaryota</taxon>
        <taxon>Fungi</taxon>
        <taxon>Dikarya</taxon>
        <taxon>Ascomycota</taxon>
        <taxon>Pezizomycotina</taxon>
        <taxon>Sordariomycetes</taxon>
        <taxon>Sordariomycetidae</taxon>
        <taxon>Sordariales</taxon>
        <taxon>Chaetomiaceae</taxon>
        <taxon>Chaetomium</taxon>
    </lineage>
</organism>
<feature type="region of interest" description="Disordered" evidence="7">
    <location>
        <begin position="1"/>
        <end position="27"/>
    </location>
</feature>
<feature type="compositionally biased region" description="Acidic residues" evidence="7">
    <location>
        <begin position="264"/>
        <end position="274"/>
    </location>
</feature>
<dbReference type="PANTHER" id="PTHR10015:SF427">
    <property type="entry name" value="HEAT SHOCK FACTOR PROTEIN"/>
    <property type="match status" value="1"/>
</dbReference>
<feature type="region of interest" description="Disordered" evidence="7">
    <location>
        <begin position="697"/>
        <end position="746"/>
    </location>
</feature>
<dbReference type="GO" id="GO:0003700">
    <property type="term" value="F:DNA-binding transcription factor activity"/>
    <property type="evidence" value="ECO:0007669"/>
    <property type="project" value="InterPro"/>
</dbReference>
<dbReference type="GO" id="GO:0005634">
    <property type="term" value="C:nucleus"/>
    <property type="evidence" value="ECO:0007669"/>
    <property type="project" value="UniProtKB-SubCell"/>
</dbReference>
<evidence type="ECO:0000256" key="5">
    <source>
        <dbReference type="RuleBase" id="RU004020"/>
    </source>
</evidence>
<evidence type="ECO:0000256" key="7">
    <source>
        <dbReference type="SAM" id="MobiDB-lite"/>
    </source>
</evidence>
<dbReference type="Gene3D" id="1.10.10.10">
    <property type="entry name" value="Winged helix-like DNA-binding domain superfamily/Winged helix DNA-binding domain"/>
    <property type="match status" value="1"/>
</dbReference>
<evidence type="ECO:0000256" key="1">
    <source>
        <dbReference type="ARBA" id="ARBA00004123"/>
    </source>
</evidence>
<dbReference type="SMART" id="SM00415">
    <property type="entry name" value="HSF"/>
    <property type="match status" value="1"/>
</dbReference>
<keyword evidence="3" id="KW-0238">DNA-binding</keyword>
<evidence type="ECO:0000259" key="8">
    <source>
        <dbReference type="SMART" id="SM00415"/>
    </source>
</evidence>
<dbReference type="Proteomes" id="UP001273166">
    <property type="component" value="Unassembled WGS sequence"/>
</dbReference>
<comment type="subcellular location">
    <subcellularLocation>
        <location evidence="1">Nucleus</location>
    </subcellularLocation>
</comment>
<evidence type="ECO:0000256" key="4">
    <source>
        <dbReference type="ARBA" id="ARBA00023242"/>
    </source>
</evidence>
<keyword evidence="4" id="KW-0539">Nucleus</keyword>
<feature type="compositionally biased region" description="Low complexity" evidence="7">
    <location>
        <begin position="698"/>
        <end position="716"/>
    </location>
</feature>
<comment type="caution">
    <text evidence="9">The sequence shown here is derived from an EMBL/GenBank/DDBJ whole genome shotgun (WGS) entry which is preliminary data.</text>
</comment>
<dbReference type="PRINTS" id="PR00056">
    <property type="entry name" value="HSFDOMAIN"/>
</dbReference>
<dbReference type="GeneID" id="87883833"/>
<dbReference type="AlphaFoldDB" id="A0AAJ0GQT1"/>
<keyword evidence="10" id="KW-1185">Reference proteome</keyword>
<feature type="domain" description="HSF-type DNA-binding" evidence="8">
    <location>
        <begin position="144"/>
        <end position="251"/>
    </location>
</feature>
<dbReference type="RefSeq" id="XP_062720151.1">
    <property type="nucleotide sequence ID" value="XM_062865004.1"/>
</dbReference>
<dbReference type="InterPro" id="IPR036388">
    <property type="entry name" value="WH-like_DNA-bd_sf"/>
</dbReference>
<proteinExistence type="inferred from homology"/>
<accession>A0AAJ0GQT1</accession>
<dbReference type="InterPro" id="IPR036390">
    <property type="entry name" value="WH_DNA-bd_sf"/>
</dbReference>
<protein>
    <recommendedName>
        <fullName evidence="8">HSF-type DNA-binding domain-containing protein</fullName>
    </recommendedName>
</protein>
<name>A0AAJ0GQT1_9PEZI</name>
<dbReference type="GO" id="GO:0043565">
    <property type="term" value="F:sequence-specific DNA binding"/>
    <property type="evidence" value="ECO:0007669"/>
    <property type="project" value="InterPro"/>
</dbReference>
<evidence type="ECO:0000256" key="2">
    <source>
        <dbReference type="ARBA" id="ARBA00006403"/>
    </source>
</evidence>
<evidence type="ECO:0000256" key="6">
    <source>
        <dbReference type="SAM" id="Coils"/>
    </source>
</evidence>
<feature type="compositionally biased region" description="Low complexity" evidence="7">
    <location>
        <begin position="442"/>
        <end position="452"/>
    </location>
</feature>
<reference evidence="9" key="1">
    <citation type="journal article" date="2023" name="Mol. Phylogenet. Evol.">
        <title>Genome-scale phylogeny and comparative genomics of the fungal order Sordariales.</title>
        <authorList>
            <person name="Hensen N."/>
            <person name="Bonometti L."/>
            <person name="Westerberg I."/>
            <person name="Brannstrom I.O."/>
            <person name="Guillou S."/>
            <person name="Cros-Aarteil S."/>
            <person name="Calhoun S."/>
            <person name="Haridas S."/>
            <person name="Kuo A."/>
            <person name="Mondo S."/>
            <person name="Pangilinan J."/>
            <person name="Riley R."/>
            <person name="LaButti K."/>
            <person name="Andreopoulos B."/>
            <person name="Lipzen A."/>
            <person name="Chen C."/>
            <person name="Yan M."/>
            <person name="Daum C."/>
            <person name="Ng V."/>
            <person name="Clum A."/>
            <person name="Steindorff A."/>
            <person name="Ohm R.A."/>
            <person name="Martin F."/>
            <person name="Silar P."/>
            <person name="Natvig D.O."/>
            <person name="Lalanne C."/>
            <person name="Gautier V."/>
            <person name="Ament-Velasquez S.L."/>
            <person name="Kruys A."/>
            <person name="Hutchinson M.I."/>
            <person name="Powell A.J."/>
            <person name="Barry K."/>
            <person name="Miller A.N."/>
            <person name="Grigoriev I.V."/>
            <person name="Debuchy R."/>
            <person name="Gladieux P."/>
            <person name="Hiltunen Thoren M."/>
            <person name="Johannesson H."/>
        </authorList>
    </citation>
    <scope>NUCLEOTIDE SEQUENCE</scope>
    <source>
        <strain evidence="9">CBS 333.67</strain>
    </source>
</reference>
<gene>
    <name evidence="9" type="ORF">B0T15DRAFT_399398</name>
</gene>
<reference evidence="9" key="2">
    <citation type="submission" date="2023-06" db="EMBL/GenBank/DDBJ databases">
        <authorList>
            <consortium name="Lawrence Berkeley National Laboratory"/>
            <person name="Mondo S.J."/>
            <person name="Hensen N."/>
            <person name="Bonometti L."/>
            <person name="Westerberg I."/>
            <person name="Brannstrom I.O."/>
            <person name="Guillou S."/>
            <person name="Cros-Aarteil S."/>
            <person name="Calhoun S."/>
            <person name="Haridas S."/>
            <person name="Kuo A."/>
            <person name="Pangilinan J."/>
            <person name="Riley R."/>
            <person name="Labutti K."/>
            <person name="Andreopoulos B."/>
            <person name="Lipzen A."/>
            <person name="Chen C."/>
            <person name="Yanf M."/>
            <person name="Daum C."/>
            <person name="Ng V."/>
            <person name="Clum A."/>
            <person name="Steindorff A."/>
            <person name="Ohm R."/>
            <person name="Martin F."/>
            <person name="Silar P."/>
            <person name="Natvig D."/>
            <person name="Lalanne C."/>
            <person name="Gautier V."/>
            <person name="Ament-Velasquez S.L."/>
            <person name="Kruys A."/>
            <person name="Hutchinson M.I."/>
            <person name="Powell A.J."/>
            <person name="Barry K."/>
            <person name="Miller A.N."/>
            <person name="Grigoriev I.V."/>
            <person name="Debuchy R."/>
            <person name="Gladieux P."/>
            <person name="Thoren M.H."/>
            <person name="Johannesson H."/>
        </authorList>
    </citation>
    <scope>NUCLEOTIDE SEQUENCE</scope>
    <source>
        <strain evidence="9">CBS 333.67</strain>
    </source>
</reference>
<dbReference type="FunFam" id="1.10.10.10:FF:000173">
    <property type="entry name" value="Heat shock transcription factor Hsf1"/>
    <property type="match status" value="1"/>
</dbReference>
<comment type="similarity">
    <text evidence="2 5">Belongs to the HSF family.</text>
</comment>
<dbReference type="InterPro" id="IPR000232">
    <property type="entry name" value="HSF_DNA-bd"/>
</dbReference>
<feature type="region of interest" description="Disordered" evidence="7">
    <location>
        <begin position="247"/>
        <end position="296"/>
    </location>
</feature>
<dbReference type="Pfam" id="PF00447">
    <property type="entry name" value="HSF_DNA-bind"/>
    <property type="match status" value="1"/>
</dbReference>
<evidence type="ECO:0000313" key="10">
    <source>
        <dbReference type="Proteomes" id="UP001273166"/>
    </source>
</evidence>
<evidence type="ECO:0000313" key="9">
    <source>
        <dbReference type="EMBL" id="KAK3304371.1"/>
    </source>
</evidence>
<feature type="coiled-coil region" evidence="6">
    <location>
        <begin position="586"/>
        <end position="613"/>
    </location>
</feature>
<evidence type="ECO:0000256" key="3">
    <source>
        <dbReference type="ARBA" id="ARBA00023125"/>
    </source>
</evidence>
<feature type="compositionally biased region" description="Basic and acidic residues" evidence="7">
    <location>
        <begin position="727"/>
        <end position="739"/>
    </location>
</feature>